<feature type="transmembrane region" description="Helical" evidence="1">
    <location>
        <begin position="103"/>
        <end position="125"/>
    </location>
</feature>
<dbReference type="EMBL" id="CBXF010000142">
    <property type="protein sequence ID" value="CDL85491.1"/>
    <property type="molecule type" value="Genomic_DNA"/>
</dbReference>
<dbReference type="AlphaFoldDB" id="W1J6L7"/>
<feature type="transmembrane region" description="Helical" evidence="1">
    <location>
        <begin position="67"/>
        <end position="88"/>
    </location>
</feature>
<reference evidence="3" key="1">
    <citation type="submission" date="2013-11" db="EMBL/GenBank/DDBJ databases">
        <title>Draft genome sequence and annotation of the entomopathogenic bacteria, Xenorhabdus cabanillasi strain JM26 and Xenorhabdus szentirmai strain DSM 16338.</title>
        <authorList>
            <person name="Gualtieri M."/>
            <person name="Ogier J.C."/>
            <person name="Pages S."/>
            <person name="Givaudan A."/>
            <person name="Gaudriault S."/>
        </authorList>
    </citation>
    <scope>NUCLEOTIDE SEQUENCE [LARGE SCALE GENOMIC DNA]</scope>
    <source>
        <strain evidence="3">DSM 16338</strain>
    </source>
</reference>
<proteinExistence type="predicted"/>
<evidence type="ECO:0000313" key="4">
    <source>
        <dbReference type="Proteomes" id="UP000019202"/>
    </source>
</evidence>
<evidence type="ECO:0000259" key="2">
    <source>
        <dbReference type="Pfam" id="PF20455"/>
    </source>
</evidence>
<accession>W1J6L7</accession>
<sequence>MSIHKGLLTPYLVNRLLTEQEKRNQLHQGQPHSEHPLVYEDDTVIKMNSTYLETVDRHYSVKGYPSLFSFVLFVTILVITIYGCSVTFDRYFFQHNPLNSKRIFAMSIALICIFFSLCFLSKIFLKEWFRKTHYPIRFNRKNQMVYVYQVDGTVLSASWKKVFFTPYEGKLGIPGWGIDGHILADDQETVLRTFSLGFYGDKDDMIGYWEFIRCYMEEDVLDDLSKTIFMCPPIAEKKESYLFGLQYSFRFASKLEWYQLLFLPYTLLECLSRYIAMQTSKIPQWPEEIEISCKVASDDKIDVSYKNNIQCLWRYTLANLKTEDYIMLHKQRKTAAKRIKRKVIARVIGKY</sequence>
<evidence type="ECO:0000313" key="3">
    <source>
        <dbReference type="EMBL" id="CDL85491.1"/>
    </source>
</evidence>
<keyword evidence="1" id="KW-0812">Transmembrane</keyword>
<keyword evidence="4" id="KW-1185">Reference proteome</keyword>
<dbReference type="InterPro" id="IPR046554">
    <property type="entry name" value="DUF6708"/>
</dbReference>
<protein>
    <recommendedName>
        <fullName evidence="2">DUF6708 domain-containing protein</fullName>
    </recommendedName>
</protein>
<dbReference type="Proteomes" id="UP000019202">
    <property type="component" value="Unassembled WGS sequence"/>
</dbReference>
<name>W1J6L7_9GAMM</name>
<dbReference type="Pfam" id="PF20455">
    <property type="entry name" value="DUF6708"/>
    <property type="match status" value="1"/>
</dbReference>
<organism evidence="3 4">
    <name type="scientific">Xenorhabdus szentirmaii DSM 16338</name>
    <dbReference type="NCBI Taxonomy" id="1427518"/>
    <lineage>
        <taxon>Bacteria</taxon>
        <taxon>Pseudomonadati</taxon>
        <taxon>Pseudomonadota</taxon>
        <taxon>Gammaproteobacteria</taxon>
        <taxon>Enterobacterales</taxon>
        <taxon>Morganellaceae</taxon>
        <taxon>Xenorhabdus</taxon>
    </lineage>
</organism>
<keyword evidence="1" id="KW-1133">Transmembrane helix</keyword>
<dbReference type="STRING" id="1427518.XSR1_790003"/>
<evidence type="ECO:0000256" key="1">
    <source>
        <dbReference type="SAM" id="Phobius"/>
    </source>
</evidence>
<comment type="caution">
    <text evidence="3">The sequence shown here is derived from an EMBL/GenBank/DDBJ whole genome shotgun (WGS) entry which is preliminary data.</text>
</comment>
<keyword evidence="1" id="KW-0472">Membrane</keyword>
<gene>
    <name evidence="3" type="ORF">XSR1_790003</name>
</gene>
<dbReference type="RefSeq" id="WP_051462609.1">
    <property type="nucleotide sequence ID" value="NZ_CAWLWS010000142.1"/>
</dbReference>
<dbReference type="OrthoDB" id="6050524at2"/>
<feature type="domain" description="DUF6708" evidence="2">
    <location>
        <begin position="120"/>
        <end position="295"/>
    </location>
</feature>